<accession>A0A1F4UT40</accession>
<dbReference type="AlphaFoldDB" id="A0A1F4UT40"/>
<evidence type="ECO:0000313" key="2">
    <source>
        <dbReference type="Proteomes" id="UP000177458"/>
    </source>
</evidence>
<dbReference type="EMBL" id="MEVF01000048">
    <property type="protein sequence ID" value="OGC48109.1"/>
    <property type="molecule type" value="Genomic_DNA"/>
</dbReference>
<sequence length="184" mass="21883">MIHIQNSRKFLPILILSFLLLLAGKIGVLALSVQEDRLQVREEMRDNRCEILNNRIDARIQLFEQNKEFHKNIYEALVGKVRNLIDWLNKKDLVAEKLQLDLIILNDMITKTWEDYSSFISLIMDTKNYTCGESQGQFRDKLLNALEQLKVYKTDLQDIRVFYKNTVKEDMKDLRDQYNKLKQE</sequence>
<gene>
    <name evidence="1" type="ORF">A3A69_00920</name>
</gene>
<reference evidence="1 2" key="1">
    <citation type="journal article" date="2016" name="Nat. Commun.">
        <title>Thousands of microbial genomes shed light on interconnected biogeochemical processes in an aquifer system.</title>
        <authorList>
            <person name="Anantharaman K."/>
            <person name="Brown C.T."/>
            <person name="Hug L.A."/>
            <person name="Sharon I."/>
            <person name="Castelle C.J."/>
            <person name="Probst A.J."/>
            <person name="Thomas B.C."/>
            <person name="Singh A."/>
            <person name="Wilkins M.J."/>
            <person name="Karaoz U."/>
            <person name="Brodie E.L."/>
            <person name="Williams K.H."/>
            <person name="Hubbard S.S."/>
            <person name="Banfield J.F."/>
        </authorList>
    </citation>
    <scope>NUCLEOTIDE SEQUENCE [LARGE SCALE GENOMIC DNA]</scope>
</reference>
<dbReference type="Proteomes" id="UP000177458">
    <property type="component" value="Unassembled WGS sequence"/>
</dbReference>
<proteinExistence type="predicted"/>
<comment type="caution">
    <text evidence="1">The sequence shown here is derived from an EMBL/GenBank/DDBJ whole genome shotgun (WGS) entry which is preliminary data.</text>
</comment>
<organism evidence="1 2">
    <name type="scientific">candidate division WWE3 bacterium RIFCSPLOWO2_01_FULL_37_15</name>
    <dbReference type="NCBI Taxonomy" id="1802622"/>
    <lineage>
        <taxon>Bacteria</taxon>
        <taxon>Katanobacteria</taxon>
    </lineage>
</organism>
<evidence type="ECO:0000313" key="1">
    <source>
        <dbReference type="EMBL" id="OGC48109.1"/>
    </source>
</evidence>
<protein>
    <submittedName>
        <fullName evidence="1">Uncharacterized protein</fullName>
    </submittedName>
</protein>
<name>A0A1F4UT40_UNCKA</name>